<accession>A0ABQ1SWC4</accession>
<reference evidence="2" key="1">
    <citation type="journal article" date="2019" name="Int. J. Syst. Evol. Microbiol.">
        <title>The Global Catalogue of Microorganisms (GCM) 10K type strain sequencing project: providing services to taxonomists for standard genome sequencing and annotation.</title>
        <authorList>
            <consortium name="The Broad Institute Genomics Platform"/>
            <consortium name="The Broad Institute Genome Sequencing Center for Infectious Disease"/>
            <person name="Wu L."/>
            <person name="Ma J."/>
        </authorList>
    </citation>
    <scope>NUCLEOTIDE SEQUENCE [LARGE SCALE GENOMIC DNA]</scope>
    <source>
        <strain evidence="2">CGMCC 1.16033</strain>
    </source>
</reference>
<evidence type="ECO:0000313" key="2">
    <source>
        <dbReference type="Proteomes" id="UP000606498"/>
    </source>
</evidence>
<dbReference type="Proteomes" id="UP000606498">
    <property type="component" value="Unassembled WGS sequence"/>
</dbReference>
<dbReference type="EMBL" id="BMKO01000001">
    <property type="protein sequence ID" value="GGE65493.1"/>
    <property type="molecule type" value="Genomic_DNA"/>
</dbReference>
<protein>
    <submittedName>
        <fullName evidence="1">Uncharacterized protein</fullName>
    </submittedName>
</protein>
<organism evidence="1 2">
    <name type="scientific">Shewanella carassii</name>
    <dbReference type="NCBI Taxonomy" id="1987584"/>
    <lineage>
        <taxon>Bacteria</taxon>
        <taxon>Pseudomonadati</taxon>
        <taxon>Pseudomonadota</taxon>
        <taxon>Gammaproteobacteria</taxon>
        <taxon>Alteromonadales</taxon>
        <taxon>Shewanellaceae</taxon>
        <taxon>Shewanella</taxon>
    </lineage>
</organism>
<name>A0ABQ1SWC4_9GAMM</name>
<evidence type="ECO:0000313" key="1">
    <source>
        <dbReference type="EMBL" id="GGE65493.1"/>
    </source>
</evidence>
<keyword evidence="2" id="KW-1185">Reference proteome</keyword>
<comment type="caution">
    <text evidence="1">The sequence shown here is derived from an EMBL/GenBank/DDBJ whole genome shotgun (WGS) entry which is preliminary data.</text>
</comment>
<proteinExistence type="predicted"/>
<gene>
    <name evidence="1" type="ORF">GCM10011520_02820</name>
</gene>
<sequence length="106" mass="11682">MLAPALGSDLRIIQSEVKAGQAQLIEWGNGELYTVTRAEVAADGPELVIVAAAGRHCVKYTEEIHELARKQGFKTVRLHTKRPDAMLRMGRGLGYQRAETILRAVL</sequence>